<dbReference type="InParanoid" id="B3MYZ8"/>
<keyword evidence="3" id="KW-1185">Reference proteome</keyword>
<evidence type="ECO:0000256" key="1">
    <source>
        <dbReference type="SAM" id="MobiDB-lite"/>
    </source>
</evidence>
<proteinExistence type="predicted"/>
<evidence type="ECO:0000313" key="2">
    <source>
        <dbReference type="EMBL" id="EDV32842.1"/>
    </source>
</evidence>
<gene>
    <name evidence="2" type="primary">Dana\GF22235</name>
    <name evidence="2" type="synonym">dana_GLEANR_6211</name>
    <name evidence="2" type="ORF">GF22235</name>
</gene>
<protein>
    <submittedName>
        <fullName evidence="2">Uncharacterized protein</fullName>
    </submittedName>
</protein>
<accession>B3MYZ8</accession>
<reference evidence="2 3" key="1">
    <citation type="journal article" date="2007" name="Nature">
        <title>Evolution of genes and genomes on the Drosophila phylogeny.</title>
        <authorList>
            <consortium name="Drosophila 12 Genomes Consortium"/>
            <person name="Clark A.G."/>
            <person name="Eisen M.B."/>
            <person name="Smith D.R."/>
            <person name="Bergman C.M."/>
            <person name="Oliver B."/>
            <person name="Markow T.A."/>
            <person name="Kaufman T.C."/>
            <person name="Kellis M."/>
            <person name="Gelbart W."/>
            <person name="Iyer V.N."/>
            <person name="Pollard D.A."/>
            <person name="Sackton T.B."/>
            <person name="Larracuente A.M."/>
            <person name="Singh N.D."/>
            <person name="Abad J.P."/>
            <person name="Abt D.N."/>
            <person name="Adryan B."/>
            <person name="Aguade M."/>
            <person name="Akashi H."/>
            <person name="Anderson W.W."/>
            <person name="Aquadro C.F."/>
            <person name="Ardell D.H."/>
            <person name="Arguello R."/>
            <person name="Artieri C.G."/>
            <person name="Barbash D.A."/>
            <person name="Barker D."/>
            <person name="Barsanti P."/>
            <person name="Batterham P."/>
            <person name="Batzoglou S."/>
            <person name="Begun D."/>
            <person name="Bhutkar A."/>
            <person name="Blanco E."/>
            <person name="Bosak S.A."/>
            <person name="Bradley R.K."/>
            <person name="Brand A.D."/>
            <person name="Brent M.R."/>
            <person name="Brooks A.N."/>
            <person name="Brown R.H."/>
            <person name="Butlin R.K."/>
            <person name="Caggese C."/>
            <person name="Calvi B.R."/>
            <person name="Bernardo de Carvalho A."/>
            <person name="Caspi A."/>
            <person name="Castrezana S."/>
            <person name="Celniker S.E."/>
            <person name="Chang J.L."/>
            <person name="Chapple C."/>
            <person name="Chatterji S."/>
            <person name="Chinwalla A."/>
            <person name="Civetta A."/>
            <person name="Clifton S.W."/>
            <person name="Comeron J.M."/>
            <person name="Costello J.C."/>
            <person name="Coyne J.A."/>
            <person name="Daub J."/>
            <person name="David R.G."/>
            <person name="Delcher A.L."/>
            <person name="Delehaunty K."/>
            <person name="Do C.B."/>
            <person name="Ebling H."/>
            <person name="Edwards K."/>
            <person name="Eickbush T."/>
            <person name="Evans J.D."/>
            <person name="Filipski A."/>
            <person name="Findeiss S."/>
            <person name="Freyhult E."/>
            <person name="Fulton L."/>
            <person name="Fulton R."/>
            <person name="Garcia A.C."/>
            <person name="Gardiner A."/>
            <person name="Garfield D.A."/>
            <person name="Garvin B.E."/>
            <person name="Gibson G."/>
            <person name="Gilbert D."/>
            <person name="Gnerre S."/>
            <person name="Godfrey J."/>
            <person name="Good R."/>
            <person name="Gotea V."/>
            <person name="Gravely B."/>
            <person name="Greenberg A.J."/>
            <person name="Griffiths-Jones S."/>
            <person name="Gross S."/>
            <person name="Guigo R."/>
            <person name="Gustafson E.A."/>
            <person name="Haerty W."/>
            <person name="Hahn M.W."/>
            <person name="Halligan D.L."/>
            <person name="Halpern A.L."/>
            <person name="Halter G.M."/>
            <person name="Han M.V."/>
            <person name="Heger A."/>
            <person name="Hillier L."/>
            <person name="Hinrichs A.S."/>
            <person name="Holmes I."/>
            <person name="Hoskins R.A."/>
            <person name="Hubisz M.J."/>
            <person name="Hultmark D."/>
            <person name="Huntley M.A."/>
            <person name="Jaffe D.B."/>
            <person name="Jagadeeshan S."/>
            <person name="Jeck W.R."/>
            <person name="Johnson J."/>
            <person name="Jones C.D."/>
            <person name="Jordan W.C."/>
            <person name="Karpen G.H."/>
            <person name="Kataoka E."/>
            <person name="Keightley P.D."/>
            <person name="Kheradpour P."/>
            <person name="Kirkness E.F."/>
            <person name="Koerich L.B."/>
            <person name="Kristiansen K."/>
            <person name="Kudrna D."/>
            <person name="Kulathinal R.J."/>
            <person name="Kumar S."/>
            <person name="Kwok R."/>
            <person name="Lander E."/>
            <person name="Langley C.H."/>
            <person name="Lapoint R."/>
            <person name="Lazzaro B.P."/>
            <person name="Lee S.J."/>
            <person name="Levesque L."/>
            <person name="Li R."/>
            <person name="Lin C.F."/>
            <person name="Lin M.F."/>
            <person name="Lindblad-Toh K."/>
            <person name="Llopart A."/>
            <person name="Long M."/>
            <person name="Low L."/>
            <person name="Lozovsky E."/>
            <person name="Lu J."/>
            <person name="Luo M."/>
            <person name="Machado C.A."/>
            <person name="Makalowski W."/>
            <person name="Marzo M."/>
            <person name="Matsuda M."/>
            <person name="Matzkin L."/>
            <person name="McAllister B."/>
            <person name="McBride C.S."/>
            <person name="McKernan B."/>
            <person name="McKernan K."/>
            <person name="Mendez-Lago M."/>
            <person name="Minx P."/>
            <person name="Mollenhauer M.U."/>
            <person name="Montooth K."/>
            <person name="Mount S.M."/>
            <person name="Mu X."/>
            <person name="Myers E."/>
            <person name="Negre B."/>
            <person name="Newfeld S."/>
            <person name="Nielsen R."/>
            <person name="Noor M.A."/>
            <person name="O'Grady P."/>
            <person name="Pachter L."/>
            <person name="Papaceit M."/>
            <person name="Parisi M.J."/>
            <person name="Parisi M."/>
            <person name="Parts L."/>
            <person name="Pedersen J.S."/>
            <person name="Pesole G."/>
            <person name="Phillippy A.M."/>
            <person name="Ponting C.P."/>
            <person name="Pop M."/>
            <person name="Porcelli D."/>
            <person name="Powell J.R."/>
            <person name="Prohaska S."/>
            <person name="Pruitt K."/>
            <person name="Puig M."/>
            <person name="Quesneville H."/>
            <person name="Ram K.R."/>
            <person name="Rand D."/>
            <person name="Rasmussen M.D."/>
            <person name="Reed L.K."/>
            <person name="Reenan R."/>
            <person name="Reily A."/>
            <person name="Remington K.A."/>
            <person name="Rieger T.T."/>
            <person name="Ritchie M.G."/>
            <person name="Robin C."/>
            <person name="Rogers Y.H."/>
            <person name="Rohde C."/>
            <person name="Rozas J."/>
            <person name="Rubenfield M.J."/>
            <person name="Ruiz A."/>
            <person name="Russo S."/>
            <person name="Salzberg S.L."/>
            <person name="Sanchez-Gracia A."/>
            <person name="Saranga D.J."/>
            <person name="Sato H."/>
            <person name="Schaeffer S.W."/>
            <person name="Schatz M.C."/>
            <person name="Schlenke T."/>
            <person name="Schwartz R."/>
            <person name="Segarra C."/>
            <person name="Singh R.S."/>
            <person name="Sirot L."/>
            <person name="Sirota M."/>
            <person name="Sisneros N.B."/>
            <person name="Smith C.D."/>
            <person name="Smith T.F."/>
            <person name="Spieth J."/>
            <person name="Stage D.E."/>
            <person name="Stark A."/>
            <person name="Stephan W."/>
            <person name="Strausberg R.L."/>
            <person name="Strempel S."/>
            <person name="Sturgill D."/>
            <person name="Sutton G."/>
            <person name="Sutton G.G."/>
            <person name="Tao W."/>
            <person name="Teichmann S."/>
            <person name="Tobari Y.N."/>
            <person name="Tomimura Y."/>
            <person name="Tsolas J.M."/>
            <person name="Valente V.L."/>
            <person name="Venter E."/>
            <person name="Venter J.C."/>
            <person name="Vicario S."/>
            <person name="Vieira F.G."/>
            <person name="Vilella A.J."/>
            <person name="Villasante A."/>
            <person name="Walenz B."/>
            <person name="Wang J."/>
            <person name="Wasserman M."/>
            <person name="Watts T."/>
            <person name="Wilson D."/>
            <person name="Wilson R.K."/>
            <person name="Wing R.A."/>
            <person name="Wolfner M.F."/>
            <person name="Wong A."/>
            <person name="Wong G.K."/>
            <person name="Wu C.I."/>
            <person name="Wu G."/>
            <person name="Yamamoto D."/>
            <person name="Yang H.P."/>
            <person name="Yang S.P."/>
            <person name="Yorke J.A."/>
            <person name="Yoshida K."/>
            <person name="Zdobnov E."/>
            <person name="Zhang P."/>
            <person name="Zhang Y."/>
            <person name="Zimin A.V."/>
            <person name="Baldwin J."/>
            <person name="Abdouelleil A."/>
            <person name="Abdulkadir J."/>
            <person name="Abebe A."/>
            <person name="Abera B."/>
            <person name="Abreu J."/>
            <person name="Acer S.C."/>
            <person name="Aftuck L."/>
            <person name="Alexander A."/>
            <person name="An P."/>
            <person name="Anderson E."/>
            <person name="Anderson S."/>
            <person name="Arachi H."/>
            <person name="Azer M."/>
            <person name="Bachantsang P."/>
            <person name="Barry A."/>
            <person name="Bayul T."/>
            <person name="Berlin A."/>
            <person name="Bessette D."/>
            <person name="Bloom T."/>
            <person name="Blye J."/>
            <person name="Boguslavskiy L."/>
            <person name="Bonnet C."/>
            <person name="Boukhgalter B."/>
            <person name="Bourzgui I."/>
            <person name="Brown A."/>
            <person name="Cahill P."/>
            <person name="Channer S."/>
            <person name="Cheshatsang Y."/>
            <person name="Chuda L."/>
            <person name="Citroen M."/>
            <person name="Collymore A."/>
            <person name="Cooke P."/>
            <person name="Costello M."/>
            <person name="D'Aco K."/>
            <person name="Daza R."/>
            <person name="De Haan G."/>
            <person name="DeGray S."/>
            <person name="DeMaso C."/>
            <person name="Dhargay N."/>
            <person name="Dooley K."/>
            <person name="Dooley E."/>
            <person name="Doricent M."/>
            <person name="Dorje P."/>
            <person name="Dorjee K."/>
            <person name="Dupes A."/>
            <person name="Elong R."/>
            <person name="Falk J."/>
            <person name="Farina A."/>
            <person name="Faro S."/>
            <person name="Ferguson D."/>
            <person name="Fisher S."/>
            <person name="Foley C.D."/>
            <person name="Franke A."/>
            <person name="Friedrich D."/>
            <person name="Gadbois L."/>
            <person name="Gearin G."/>
            <person name="Gearin C.R."/>
            <person name="Giannoukos G."/>
            <person name="Goode T."/>
            <person name="Graham J."/>
            <person name="Grandbois E."/>
            <person name="Grewal S."/>
            <person name="Gyaltsen K."/>
            <person name="Hafez N."/>
            <person name="Hagos B."/>
            <person name="Hall J."/>
            <person name="Henson C."/>
            <person name="Hollinger A."/>
            <person name="Honan T."/>
            <person name="Huard M.D."/>
            <person name="Hughes L."/>
            <person name="Hurhula B."/>
            <person name="Husby M.E."/>
            <person name="Kamat A."/>
            <person name="Kanga B."/>
            <person name="Kashin S."/>
            <person name="Khazanovich D."/>
            <person name="Kisner P."/>
            <person name="Lance K."/>
            <person name="Lara M."/>
            <person name="Lee W."/>
            <person name="Lennon N."/>
            <person name="Letendre F."/>
            <person name="LeVine R."/>
            <person name="Lipovsky A."/>
            <person name="Liu X."/>
            <person name="Liu J."/>
            <person name="Liu S."/>
            <person name="Lokyitsang T."/>
            <person name="Lokyitsang Y."/>
            <person name="Lubonja R."/>
            <person name="Lui A."/>
            <person name="MacDonald P."/>
            <person name="Magnisalis V."/>
            <person name="Maru K."/>
            <person name="Matthews C."/>
            <person name="McCusker W."/>
            <person name="McDonough S."/>
            <person name="Mehta T."/>
            <person name="Meldrim J."/>
            <person name="Meneus L."/>
            <person name="Mihai O."/>
            <person name="Mihalev A."/>
            <person name="Mihova T."/>
            <person name="Mittelman R."/>
            <person name="Mlenga V."/>
            <person name="Montmayeur A."/>
            <person name="Mulrain L."/>
            <person name="Navidi A."/>
            <person name="Naylor J."/>
            <person name="Negash T."/>
            <person name="Nguyen T."/>
            <person name="Nguyen N."/>
            <person name="Nicol R."/>
            <person name="Norbu C."/>
            <person name="Norbu N."/>
            <person name="Novod N."/>
            <person name="O'Neill B."/>
            <person name="Osman S."/>
            <person name="Markiewicz E."/>
            <person name="Oyono O.L."/>
            <person name="Patti C."/>
            <person name="Phunkhang P."/>
            <person name="Pierre F."/>
            <person name="Priest M."/>
            <person name="Raghuraman S."/>
            <person name="Rege F."/>
            <person name="Reyes R."/>
            <person name="Rise C."/>
            <person name="Rogov P."/>
            <person name="Ross K."/>
            <person name="Ryan E."/>
            <person name="Settipalli S."/>
            <person name="Shea T."/>
            <person name="Sherpa N."/>
            <person name="Shi L."/>
            <person name="Shih D."/>
            <person name="Sparrow T."/>
            <person name="Spaulding J."/>
            <person name="Stalker J."/>
            <person name="Stange-Thomann N."/>
            <person name="Stavropoulos S."/>
            <person name="Stone C."/>
            <person name="Strader C."/>
            <person name="Tesfaye S."/>
            <person name="Thomson T."/>
            <person name="Thoulutsang Y."/>
            <person name="Thoulutsang D."/>
            <person name="Topham K."/>
            <person name="Topping I."/>
            <person name="Tsamla T."/>
            <person name="Vassiliev H."/>
            <person name="Vo A."/>
            <person name="Wangchuk T."/>
            <person name="Wangdi T."/>
            <person name="Weiand M."/>
            <person name="Wilkinson J."/>
            <person name="Wilson A."/>
            <person name="Yadav S."/>
            <person name="Young G."/>
            <person name="Yu Q."/>
            <person name="Zembek L."/>
            <person name="Zhong D."/>
            <person name="Zimmer A."/>
            <person name="Zwirko Z."/>
            <person name="Jaffe D.B."/>
            <person name="Alvarez P."/>
            <person name="Brockman W."/>
            <person name="Butler J."/>
            <person name="Chin C."/>
            <person name="Gnerre S."/>
            <person name="Grabherr M."/>
            <person name="Kleber M."/>
            <person name="Mauceli E."/>
            <person name="MacCallum I."/>
        </authorList>
    </citation>
    <scope>NUCLEOTIDE SEQUENCE [LARGE SCALE GENOMIC DNA]</scope>
    <source>
        <strain evidence="3">Tucson 14024-0371.13</strain>
    </source>
</reference>
<dbReference type="EMBL" id="CH902632">
    <property type="protein sequence ID" value="EDV32842.1"/>
    <property type="molecule type" value="Genomic_DNA"/>
</dbReference>
<feature type="region of interest" description="Disordered" evidence="1">
    <location>
        <begin position="135"/>
        <end position="192"/>
    </location>
</feature>
<sequence length="206" mass="22373">MEKKNNGKKNVCFGFRSIHSPEIQRRFEHVPSKVGLYIANLPAPRVLSNSNRSWRQGVVEKMPKIEESPVETSGSSTDAAAPAAPADVAVAPVVATAEPKIEPLKIKVQKATQTIISVSSNGEIIILGDDMETQAPQAQKAEPAPNPVQPPQAEPYTDSEDGDDYESDSTEDYYNLDTSSEGSDDDDDVPNNLYGLLLVTMEVLFN</sequence>
<feature type="compositionally biased region" description="Acidic residues" evidence="1">
    <location>
        <begin position="157"/>
        <end position="171"/>
    </location>
</feature>
<feature type="compositionally biased region" description="Pro residues" evidence="1">
    <location>
        <begin position="144"/>
        <end position="153"/>
    </location>
</feature>
<dbReference type="OrthoDB" id="10537537at2759"/>
<dbReference type="OMA" id="DMETQAP"/>
<dbReference type="GeneID" id="6504899"/>
<dbReference type="HOGENOM" id="CLU_1333154_0_0_1"/>
<dbReference type="KEGG" id="dan:6504899"/>
<organism evidence="2 3">
    <name type="scientific">Drosophila ananassae</name>
    <name type="common">Fruit fly</name>
    <dbReference type="NCBI Taxonomy" id="7217"/>
    <lineage>
        <taxon>Eukaryota</taxon>
        <taxon>Metazoa</taxon>
        <taxon>Ecdysozoa</taxon>
        <taxon>Arthropoda</taxon>
        <taxon>Hexapoda</taxon>
        <taxon>Insecta</taxon>
        <taxon>Pterygota</taxon>
        <taxon>Neoptera</taxon>
        <taxon>Endopterygota</taxon>
        <taxon>Diptera</taxon>
        <taxon>Brachycera</taxon>
        <taxon>Muscomorpha</taxon>
        <taxon>Ephydroidea</taxon>
        <taxon>Drosophilidae</taxon>
        <taxon>Drosophila</taxon>
        <taxon>Sophophora</taxon>
    </lineage>
</organism>
<dbReference type="AlphaFoldDB" id="B3MYZ8"/>
<evidence type="ECO:0000313" key="3">
    <source>
        <dbReference type="Proteomes" id="UP000007801"/>
    </source>
</evidence>
<dbReference type="Proteomes" id="UP000007801">
    <property type="component" value="Unassembled WGS sequence"/>
</dbReference>
<name>B3MYZ8_DROAN</name>